<dbReference type="Gene3D" id="3.90.79.10">
    <property type="entry name" value="Nucleoside Triphosphate Pyrophosphohydrolase"/>
    <property type="match status" value="1"/>
</dbReference>
<dbReference type="GO" id="GO:0047631">
    <property type="term" value="F:ADP-ribose diphosphatase activity"/>
    <property type="evidence" value="ECO:0007669"/>
    <property type="project" value="TreeGrafter"/>
</dbReference>
<dbReference type="Pfam" id="PF00293">
    <property type="entry name" value="NUDIX"/>
    <property type="match status" value="1"/>
</dbReference>
<dbReference type="InterPro" id="IPR003293">
    <property type="entry name" value="Nudix_hydrolase6-like"/>
</dbReference>
<dbReference type="Proteomes" id="UP001189624">
    <property type="component" value="Chromosome 2"/>
</dbReference>
<dbReference type="InterPro" id="IPR020084">
    <property type="entry name" value="NUDIX_hydrolase_CS"/>
</dbReference>
<keyword evidence="3" id="KW-0378">Hydrolase</keyword>
<keyword evidence="6" id="KW-1185">Reference proteome</keyword>
<dbReference type="EMBL" id="OY731399">
    <property type="protein sequence ID" value="CAJ1928637.1"/>
    <property type="molecule type" value="Genomic_DNA"/>
</dbReference>
<proteinExistence type="inferred from homology"/>
<dbReference type="PROSITE" id="PS00893">
    <property type="entry name" value="NUDIX_BOX"/>
    <property type="match status" value="1"/>
</dbReference>
<dbReference type="InterPro" id="IPR040618">
    <property type="entry name" value="Pre-Nudix"/>
</dbReference>
<feature type="domain" description="Nudix hydrolase" evidence="4">
    <location>
        <begin position="199"/>
        <end position="329"/>
    </location>
</feature>
<evidence type="ECO:0000259" key="4">
    <source>
        <dbReference type="PROSITE" id="PS51462"/>
    </source>
</evidence>
<dbReference type="Pfam" id="PF18290">
    <property type="entry name" value="Nudix_hydro"/>
    <property type="match status" value="1"/>
</dbReference>
<dbReference type="Gramene" id="rna-AYBTSS11_LOCUS4282">
    <property type="protein sequence ID" value="CAJ1928637.1"/>
    <property type="gene ID" value="gene-AYBTSS11_LOCUS4282"/>
</dbReference>
<comment type="similarity">
    <text evidence="1">Belongs to the Nudix hydrolase family.</text>
</comment>
<organism evidence="5 6">
    <name type="scientific">Sphenostylis stenocarpa</name>
    <dbReference type="NCBI Taxonomy" id="92480"/>
    <lineage>
        <taxon>Eukaryota</taxon>
        <taxon>Viridiplantae</taxon>
        <taxon>Streptophyta</taxon>
        <taxon>Embryophyta</taxon>
        <taxon>Tracheophyta</taxon>
        <taxon>Spermatophyta</taxon>
        <taxon>Magnoliopsida</taxon>
        <taxon>eudicotyledons</taxon>
        <taxon>Gunneridae</taxon>
        <taxon>Pentapetalae</taxon>
        <taxon>rosids</taxon>
        <taxon>fabids</taxon>
        <taxon>Fabales</taxon>
        <taxon>Fabaceae</taxon>
        <taxon>Papilionoideae</taxon>
        <taxon>50 kb inversion clade</taxon>
        <taxon>NPAAA clade</taxon>
        <taxon>indigoferoid/millettioid clade</taxon>
        <taxon>Phaseoleae</taxon>
        <taxon>Sphenostylis</taxon>
    </lineage>
</organism>
<evidence type="ECO:0000313" key="6">
    <source>
        <dbReference type="Proteomes" id="UP001189624"/>
    </source>
</evidence>
<dbReference type="GO" id="GO:0051287">
    <property type="term" value="F:NAD binding"/>
    <property type="evidence" value="ECO:0007669"/>
    <property type="project" value="TreeGrafter"/>
</dbReference>
<accession>A0AA86VWI0</accession>
<protein>
    <recommendedName>
        <fullName evidence="4">Nudix hydrolase domain-containing protein</fullName>
    </recommendedName>
</protein>
<dbReference type="InterPro" id="IPR000086">
    <property type="entry name" value="NUDIX_hydrolase_dom"/>
</dbReference>
<dbReference type="PROSITE" id="PS51462">
    <property type="entry name" value="NUDIX"/>
    <property type="match status" value="1"/>
</dbReference>
<evidence type="ECO:0000256" key="2">
    <source>
        <dbReference type="ARBA" id="ARBA00022723"/>
    </source>
</evidence>
<evidence type="ECO:0000256" key="1">
    <source>
        <dbReference type="ARBA" id="ARBA00005582"/>
    </source>
</evidence>
<dbReference type="Gene3D" id="3.40.630.30">
    <property type="match status" value="1"/>
</dbReference>
<dbReference type="InterPro" id="IPR015797">
    <property type="entry name" value="NUDIX_hydrolase-like_dom_sf"/>
</dbReference>
<dbReference type="AlphaFoldDB" id="A0AA86VWI0"/>
<dbReference type="FunFam" id="3.90.79.10:FF:000015">
    <property type="entry name" value="Nudix hydrolase 8"/>
    <property type="match status" value="1"/>
</dbReference>
<reference evidence="5" key="1">
    <citation type="submission" date="2023-10" db="EMBL/GenBank/DDBJ databases">
        <authorList>
            <person name="Domelevo Entfellner J.-B."/>
        </authorList>
    </citation>
    <scope>NUCLEOTIDE SEQUENCE</scope>
</reference>
<dbReference type="CDD" id="cd04670">
    <property type="entry name" value="NUDIX_ASFGF2_Nudt6"/>
    <property type="match status" value="1"/>
</dbReference>
<dbReference type="GO" id="GO:0046872">
    <property type="term" value="F:metal ion binding"/>
    <property type="evidence" value="ECO:0007669"/>
    <property type="project" value="UniProtKB-KW"/>
</dbReference>
<sequence>MELSSFSSNFLSTSEIVHVGRTRAYFSLLYDFSSVRFSRQLNCFGGSFLRNYEASNNIYMAHKAVISSASRDNLAAETSFHHMNGINGSSSSLGYRNLRVLDAFDDVYEGVVIDSERLPDSPTSFAAILRFSLSHWKKMVKPLSMFGKKGIWLRLPLEQSDLVPIAIKEGFEYHHAEPGYVMLTYWIPQGPCMLPANASHHVGVGGFVINYNKEVLVVQEKYCAPANRGLWKIPTGFVLQSEEIYAGAVREVKEETGICTEFMEVIAFRHAHKVAFEKSDLFFICMLRPLSAEIIVDDPEIEAAKWMPLVEFVEQPLIQEDSMFKKIIDICIACLEKRYCGLSAHHMVSKFDGKSSSVYYNVINMEDVNCIGN</sequence>
<dbReference type="FunFam" id="3.40.630.30:FF:000016">
    <property type="entry name" value="nudix hydrolase 2"/>
    <property type="match status" value="1"/>
</dbReference>
<name>A0AA86VWI0_9FABA</name>
<evidence type="ECO:0000256" key="3">
    <source>
        <dbReference type="ARBA" id="ARBA00022801"/>
    </source>
</evidence>
<dbReference type="PANTHER" id="PTHR13994:SF13">
    <property type="entry name" value="FI03680P"/>
    <property type="match status" value="1"/>
</dbReference>
<dbReference type="PANTHER" id="PTHR13994">
    <property type="entry name" value="NUDIX HYDROLASE RELATED"/>
    <property type="match status" value="1"/>
</dbReference>
<dbReference type="SUPFAM" id="SSF55811">
    <property type="entry name" value="Nudix"/>
    <property type="match status" value="1"/>
</dbReference>
<gene>
    <name evidence="5" type="ORF">AYBTSS11_LOCUS4282</name>
</gene>
<evidence type="ECO:0000313" key="5">
    <source>
        <dbReference type="EMBL" id="CAJ1928637.1"/>
    </source>
</evidence>
<keyword evidence="2" id="KW-0479">Metal-binding</keyword>
<dbReference type="PRINTS" id="PR01356">
    <property type="entry name" value="GFGPROTEIN"/>
</dbReference>
<dbReference type="GO" id="GO:0035529">
    <property type="term" value="F:NADH pyrophosphatase activity"/>
    <property type="evidence" value="ECO:0007669"/>
    <property type="project" value="TreeGrafter"/>
</dbReference>